<dbReference type="EMBL" id="LQXD01000137">
    <property type="protein sequence ID" value="OIJ11317.1"/>
    <property type="molecule type" value="Genomic_DNA"/>
</dbReference>
<reference evidence="2" key="4">
    <citation type="submission" date="2020-10" db="EMBL/GenBank/DDBJ databases">
        <authorList>
            <person name="Bassil N.M."/>
            <person name="Lloyd J.R."/>
        </authorList>
    </citation>
    <scope>NUCLEOTIDE SEQUENCE</scope>
    <source>
        <strain evidence="2">NB2006</strain>
    </source>
</reference>
<dbReference type="OrthoDB" id="2988533at2"/>
<proteinExistence type="predicted"/>
<reference evidence="1 3" key="1">
    <citation type="submission" date="2016-10" db="EMBL/GenBank/DDBJ databases">
        <title>Draft genome sequences of four alkaliphilic bacteria belonging to the Anaerobacillus genus.</title>
        <authorList>
            <person name="Bassil N.M."/>
            <person name="Lloyd J.R."/>
        </authorList>
    </citation>
    <scope>NUCLEOTIDE SEQUENCE [LARGE SCALE GENOMIC DNA]</scope>
    <source>
        <strain evidence="1 3">NB2006</strain>
    </source>
</reference>
<evidence type="ECO:0000313" key="1">
    <source>
        <dbReference type="EMBL" id="OIJ11317.1"/>
    </source>
</evidence>
<dbReference type="EMBL" id="CP063356">
    <property type="protein sequence ID" value="QOY34314.1"/>
    <property type="molecule type" value="Genomic_DNA"/>
</dbReference>
<accession>A0A1S2LHZ1</accession>
<reference evidence="2 3" key="2">
    <citation type="journal article" date="2017" name="Genome Announc.">
        <title>Draft Genome Sequences of Four Alkaliphilic Bacteria Belonging to the Anaerobacillus Genus.</title>
        <authorList>
            <person name="Bassil N.M."/>
            <person name="Lloyd J.R."/>
        </authorList>
    </citation>
    <scope>NUCLEOTIDE SEQUENCE [LARGE SCALE GENOMIC DNA]</scope>
    <source>
        <strain evidence="2 3">NB2006</strain>
    </source>
</reference>
<evidence type="ECO:0000313" key="3">
    <source>
        <dbReference type="Proteomes" id="UP000180175"/>
    </source>
</evidence>
<organism evidence="1 3">
    <name type="scientific">Anaerobacillus isosaccharinicus</name>
    <dbReference type="NCBI Taxonomy" id="1532552"/>
    <lineage>
        <taxon>Bacteria</taxon>
        <taxon>Bacillati</taxon>
        <taxon>Bacillota</taxon>
        <taxon>Bacilli</taxon>
        <taxon>Bacillales</taxon>
        <taxon>Bacillaceae</taxon>
        <taxon>Anaerobacillus</taxon>
    </lineage>
</organism>
<reference evidence="2 3" key="3">
    <citation type="journal article" date="2019" name="Int. J. Syst. Evol. Microbiol.">
        <title>Anaerobacillus isosaccharinicus sp. nov., an alkaliphilic bacterium which degrades isosaccharinic acid.</title>
        <authorList>
            <person name="Bassil N.M."/>
            <person name="Lloyd J.R."/>
        </authorList>
    </citation>
    <scope>NUCLEOTIDE SEQUENCE [LARGE SCALE GENOMIC DNA]</scope>
    <source>
        <strain evidence="2 3">NB2006</strain>
    </source>
</reference>
<dbReference type="RefSeq" id="WP_071318002.1">
    <property type="nucleotide sequence ID" value="NZ_CP063356.2"/>
</dbReference>
<evidence type="ECO:0000313" key="2">
    <source>
        <dbReference type="EMBL" id="QOY34314.1"/>
    </source>
</evidence>
<dbReference type="KEGG" id="aia:AWH56_016470"/>
<keyword evidence="3" id="KW-1185">Reference proteome</keyword>
<dbReference type="Proteomes" id="UP000180175">
    <property type="component" value="Chromosome"/>
</dbReference>
<protein>
    <submittedName>
        <fullName evidence="2">GAF domain-containing protein</fullName>
    </submittedName>
</protein>
<name>A0A1S2LHZ1_9BACI</name>
<dbReference type="AlphaFoldDB" id="A0A1S2LHZ1"/>
<gene>
    <name evidence="2" type="ORF">AWH56_016470</name>
    <name evidence="1" type="ORF">AWH56_15925</name>
</gene>
<sequence>MNKSDMLDELRLEVGMIADRVSTCQEFYLGIINTIGKHLPHHFGVAMYRCHNGFFCYLSGHGTISEKNTIKYGDGMFSICSIRGKVTIHRELDKISAYAPIYDGQHLIGIFLAECQDIHYEVTDEDLIFLQEITRYIEVKRKQLSNASIDNFEH</sequence>